<gene>
    <name evidence="4" type="ORF">Esi_0188_0001</name>
</gene>
<keyword evidence="4" id="KW-0378">Hydrolase</keyword>
<comment type="similarity">
    <text evidence="1">Belongs to the FAH family.</text>
</comment>
<dbReference type="eggNOG" id="KOG1535">
    <property type="taxonomic scope" value="Eukaryota"/>
</dbReference>
<organism evidence="4 5">
    <name type="scientific">Ectocarpus siliculosus</name>
    <name type="common">Brown alga</name>
    <name type="synonym">Conferva siliculosa</name>
    <dbReference type="NCBI Taxonomy" id="2880"/>
    <lineage>
        <taxon>Eukaryota</taxon>
        <taxon>Sar</taxon>
        <taxon>Stramenopiles</taxon>
        <taxon>Ochrophyta</taxon>
        <taxon>PX clade</taxon>
        <taxon>Phaeophyceae</taxon>
        <taxon>Ectocarpales</taxon>
        <taxon>Ectocarpaceae</taxon>
        <taxon>Ectocarpus</taxon>
    </lineage>
</organism>
<dbReference type="Pfam" id="PF01557">
    <property type="entry name" value="FAA_hydrolase"/>
    <property type="match status" value="1"/>
</dbReference>
<accession>D7FPA3</accession>
<evidence type="ECO:0000313" key="5">
    <source>
        <dbReference type="Proteomes" id="UP000002630"/>
    </source>
</evidence>
<dbReference type="AlphaFoldDB" id="D7FPA3"/>
<dbReference type="InterPro" id="IPR011234">
    <property type="entry name" value="Fumarylacetoacetase-like_C"/>
</dbReference>
<sequence length="169" mass="17733">MLCVTQRLAGGRGIPTRDALQHVFAYGVGVDLTRRDMQRAAKKAGRPWDCSKGFDSSGPIGALTPTLPAKDGGVGAAAGLAGDEGGRRIWLEVGGGRRQDSVLGEMVWSVPEMIARLSELFTLEAGDVLFTGTPSGVAPLAVGDDVEARVEGLEPCRFRVGPLLPPTIH</sequence>
<dbReference type="Gene3D" id="3.90.850.10">
    <property type="entry name" value="Fumarylacetoacetase-like, C-terminal domain"/>
    <property type="match status" value="1"/>
</dbReference>
<reference evidence="4 5" key="1">
    <citation type="journal article" date="2010" name="Nature">
        <title>The Ectocarpus genome and the independent evolution of multicellularity in brown algae.</title>
        <authorList>
            <person name="Cock J.M."/>
            <person name="Sterck L."/>
            <person name="Rouze P."/>
            <person name="Scornet D."/>
            <person name="Allen A.E."/>
            <person name="Amoutzias G."/>
            <person name="Anthouard V."/>
            <person name="Artiguenave F."/>
            <person name="Aury J.M."/>
            <person name="Badger J.H."/>
            <person name="Beszteri B."/>
            <person name="Billiau K."/>
            <person name="Bonnet E."/>
            <person name="Bothwell J.H."/>
            <person name="Bowler C."/>
            <person name="Boyen C."/>
            <person name="Brownlee C."/>
            <person name="Carrano C.J."/>
            <person name="Charrier B."/>
            <person name="Cho G.Y."/>
            <person name="Coelho S.M."/>
            <person name="Collen J."/>
            <person name="Corre E."/>
            <person name="Da Silva C."/>
            <person name="Delage L."/>
            <person name="Delaroque N."/>
            <person name="Dittami S.M."/>
            <person name="Doulbeau S."/>
            <person name="Elias M."/>
            <person name="Farnham G."/>
            <person name="Gachon C.M."/>
            <person name="Gschloessl B."/>
            <person name="Heesch S."/>
            <person name="Jabbari K."/>
            <person name="Jubin C."/>
            <person name="Kawai H."/>
            <person name="Kimura K."/>
            <person name="Kloareg B."/>
            <person name="Kupper F.C."/>
            <person name="Lang D."/>
            <person name="Le Bail A."/>
            <person name="Leblanc C."/>
            <person name="Lerouge P."/>
            <person name="Lohr M."/>
            <person name="Lopez P.J."/>
            <person name="Martens C."/>
            <person name="Maumus F."/>
            <person name="Michel G."/>
            <person name="Miranda-Saavedra D."/>
            <person name="Morales J."/>
            <person name="Moreau H."/>
            <person name="Motomura T."/>
            <person name="Nagasato C."/>
            <person name="Napoli C.A."/>
            <person name="Nelson D.R."/>
            <person name="Nyvall-Collen P."/>
            <person name="Peters A.F."/>
            <person name="Pommier C."/>
            <person name="Potin P."/>
            <person name="Poulain J."/>
            <person name="Quesneville H."/>
            <person name="Read B."/>
            <person name="Rensing S.A."/>
            <person name="Ritter A."/>
            <person name="Rousvoal S."/>
            <person name="Samanta M."/>
            <person name="Samson G."/>
            <person name="Schroeder D.C."/>
            <person name="Segurens B."/>
            <person name="Strittmatter M."/>
            <person name="Tonon T."/>
            <person name="Tregear J.W."/>
            <person name="Valentin K."/>
            <person name="von Dassow P."/>
            <person name="Yamagishi T."/>
            <person name="Van de Peer Y."/>
            <person name="Wincker P."/>
        </authorList>
    </citation>
    <scope>NUCLEOTIDE SEQUENCE [LARGE SCALE GENOMIC DNA]</scope>
    <source>
        <strain evidence="5">Ec32 / CCAP1310/4</strain>
    </source>
</reference>
<dbReference type="EMBL" id="FN649735">
    <property type="protein sequence ID" value="CBJ30362.1"/>
    <property type="molecule type" value="Genomic_DNA"/>
</dbReference>
<keyword evidence="5" id="KW-1185">Reference proteome</keyword>
<dbReference type="STRING" id="2880.D7FPA3"/>
<dbReference type="OrthoDB" id="411064at2759"/>
<dbReference type="InParanoid" id="D7FPA3"/>
<dbReference type="Proteomes" id="UP000002630">
    <property type="component" value="Linkage Group LG10"/>
</dbReference>
<evidence type="ECO:0000256" key="1">
    <source>
        <dbReference type="ARBA" id="ARBA00010211"/>
    </source>
</evidence>
<name>D7FPA3_ECTSI</name>
<dbReference type="PANTHER" id="PTHR11820">
    <property type="entry name" value="ACYLPYRUVASE"/>
    <property type="match status" value="1"/>
</dbReference>
<evidence type="ECO:0000256" key="2">
    <source>
        <dbReference type="ARBA" id="ARBA00022723"/>
    </source>
</evidence>
<dbReference type="GO" id="GO:0018773">
    <property type="term" value="F:acetylpyruvate hydrolase activity"/>
    <property type="evidence" value="ECO:0007669"/>
    <property type="project" value="TreeGrafter"/>
</dbReference>
<evidence type="ECO:0000313" key="4">
    <source>
        <dbReference type="EMBL" id="CBJ30362.1"/>
    </source>
</evidence>
<feature type="domain" description="Fumarylacetoacetase-like C-terminal" evidence="3">
    <location>
        <begin position="12"/>
        <end position="160"/>
    </location>
</feature>
<dbReference type="GO" id="GO:0046872">
    <property type="term" value="F:metal ion binding"/>
    <property type="evidence" value="ECO:0007669"/>
    <property type="project" value="UniProtKB-KW"/>
</dbReference>
<dbReference type="SUPFAM" id="SSF56529">
    <property type="entry name" value="FAH"/>
    <property type="match status" value="1"/>
</dbReference>
<keyword evidence="2" id="KW-0479">Metal-binding</keyword>
<dbReference type="EMBL" id="FN648347">
    <property type="protein sequence ID" value="CBJ30362.1"/>
    <property type="molecule type" value="Genomic_DNA"/>
</dbReference>
<dbReference type="InterPro" id="IPR036663">
    <property type="entry name" value="Fumarylacetoacetase_C_sf"/>
</dbReference>
<evidence type="ECO:0000259" key="3">
    <source>
        <dbReference type="Pfam" id="PF01557"/>
    </source>
</evidence>
<protein>
    <submittedName>
        <fullName evidence="4">Fumarylacetoacetate (FAA) hydrolase, putative</fullName>
    </submittedName>
</protein>
<dbReference type="PANTHER" id="PTHR11820:SF90">
    <property type="entry name" value="FLUTATHIONE S-TRANSFERASE"/>
    <property type="match status" value="1"/>
</dbReference>
<proteinExistence type="inferred from homology"/>
<dbReference type="OMA" id="CHHEIEL"/>